<reference evidence="3 4" key="1">
    <citation type="journal article" date="2016" name="Nat. Commun.">
        <title>Thousands of microbial genomes shed light on interconnected biogeochemical processes in an aquifer system.</title>
        <authorList>
            <person name="Anantharaman K."/>
            <person name="Brown C.T."/>
            <person name="Hug L.A."/>
            <person name="Sharon I."/>
            <person name="Castelle C.J."/>
            <person name="Probst A.J."/>
            <person name="Thomas B.C."/>
            <person name="Singh A."/>
            <person name="Wilkins M.J."/>
            <person name="Karaoz U."/>
            <person name="Brodie E.L."/>
            <person name="Williams K.H."/>
            <person name="Hubbard S.S."/>
            <person name="Banfield J.F."/>
        </authorList>
    </citation>
    <scope>NUCLEOTIDE SEQUENCE [LARGE SCALE GENOMIC DNA]</scope>
</reference>
<protein>
    <submittedName>
        <fullName evidence="3">Uncharacterized protein</fullName>
    </submittedName>
</protein>
<dbReference type="SUPFAM" id="SSF53756">
    <property type="entry name" value="UDP-Glycosyltransferase/glycogen phosphorylase"/>
    <property type="match status" value="1"/>
</dbReference>
<dbReference type="GO" id="GO:0016757">
    <property type="term" value="F:glycosyltransferase activity"/>
    <property type="evidence" value="ECO:0007669"/>
    <property type="project" value="InterPro"/>
</dbReference>
<dbReference type="Proteomes" id="UP000177281">
    <property type="component" value="Unassembled WGS sequence"/>
</dbReference>
<evidence type="ECO:0000259" key="2">
    <source>
        <dbReference type="Pfam" id="PF13439"/>
    </source>
</evidence>
<name>A0A1F5Q595_9BACT</name>
<dbReference type="Pfam" id="PF00534">
    <property type="entry name" value="Glycos_transf_1"/>
    <property type="match status" value="1"/>
</dbReference>
<organism evidence="3 4">
    <name type="scientific">Candidatus Doudnabacteria bacterium RIFCSPLOWO2_01_FULL_44_21</name>
    <dbReference type="NCBI Taxonomy" id="1817841"/>
    <lineage>
        <taxon>Bacteria</taxon>
        <taxon>Candidatus Doudnaibacteriota</taxon>
    </lineage>
</organism>
<evidence type="ECO:0000259" key="1">
    <source>
        <dbReference type="Pfam" id="PF00534"/>
    </source>
</evidence>
<dbReference type="STRING" id="1817841.A3B10_02205"/>
<dbReference type="InterPro" id="IPR028098">
    <property type="entry name" value="Glyco_trans_4-like_N"/>
</dbReference>
<feature type="domain" description="Glycosyltransferase subfamily 4-like N-terminal" evidence="2">
    <location>
        <begin position="14"/>
        <end position="187"/>
    </location>
</feature>
<accession>A0A1F5Q595</accession>
<dbReference type="Pfam" id="PF13439">
    <property type="entry name" value="Glyco_transf_4"/>
    <property type="match status" value="1"/>
</dbReference>
<dbReference type="EMBL" id="MFFB01000001">
    <property type="protein sequence ID" value="OGE97385.1"/>
    <property type="molecule type" value="Genomic_DNA"/>
</dbReference>
<sequence length="362" mass="41952">MRIALVHEFLTQLGGAERVLENFLEIWPNAMVHVLIYDEKKTHGKFEQYQKRLSFLNNWPLARTHYKLLLPFMTQAIESFKFDDFDLVISDSSAFAKGIKTDKLHICYCHTPTRYLWTEAKSYLKAMPYPFFLKWAGSSVLPYLRRWDYKAAQRVNFFVANSENVRKRIGKYYQRDSVVIPPPVDNEFFRPVSEKKDYFFTASRLEPYKKMEIVVGAFNVSGLKLKIAGTGSKLAALKKLAKSNIEFLGRISDDELRRRYSEAQAFIFPAEEDAGIMILEANACGTPVIAYRAGGALESVIEGKTGEFFKEQSVEAIKTVVRNFDAKKYNAETIRQQAQQYDKKIFQKKIKEFVEEKYAHRT</sequence>
<dbReference type="AlphaFoldDB" id="A0A1F5Q595"/>
<comment type="caution">
    <text evidence="3">The sequence shown here is derived from an EMBL/GenBank/DDBJ whole genome shotgun (WGS) entry which is preliminary data.</text>
</comment>
<dbReference type="PANTHER" id="PTHR45947">
    <property type="entry name" value="SULFOQUINOVOSYL TRANSFERASE SQD2"/>
    <property type="match status" value="1"/>
</dbReference>
<gene>
    <name evidence="3" type="ORF">A3B10_02205</name>
</gene>
<dbReference type="InterPro" id="IPR050194">
    <property type="entry name" value="Glycosyltransferase_grp1"/>
</dbReference>
<evidence type="ECO:0000313" key="3">
    <source>
        <dbReference type="EMBL" id="OGE97385.1"/>
    </source>
</evidence>
<dbReference type="InterPro" id="IPR001296">
    <property type="entry name" value="Glyco_trans_1"/>
</dbReference>
<evidence type="ECO:0000313" key="4">
    <source>
        <dbReference type="Proteomes" id="UP000177281"/>
    </source>
</evidence>
<dbReference type="PANTHER" id="PTHR45947:SF3">
    <property type="entry name" value="SULFOQUINOVOSYL TRANSFERASE SQD2"/>
    <property type="match status" value="1"/>
</dbReference>
<dbReference type="Gene3D" id="3.40.50.2000">
    <property type="entry name" value="Glycogen Phosphorylase B"/>
    <property type="match status" value="2"/>
</dbReference>
<proteinExistence type="predicted"/>
<feature type="domain" description="Glycosyl transferase family 1" evidence="1">
    <location>
        <begin position="191"/>
        <end position="338"/>
    </location>
</feature>